<proteinExistence type="predicted"/>
<keyword evidence="2" id="KW-0472">Membrane</keyword>
<name>A0ABD3N063_9STRA</name>
<evidence type="ECO:0000313" key="5">
    <source>
        <dbReference type="Proteomes" id="UP001530293"/>
    </source>
</evidence>
<gene>
    <name evidence="4" type="ORF">ACHAWU_008744</name>
</gene>
<protein>
    <submittedName>
        <fullName evidence="4">Uncharacterized protein</fullName>
    </submittedName>
</protein>
<keyword evidence="2" id="KW-1133">Transmembrane helix</keyword>
<dbReference type="AlphaFoldDB" id="A0ABD3N063"/>
<accession>A0ABD3N063</accession>
<evidence type="ECO:0000256" key="3">
    <source>
        <dbReference type="SAM" id="SignalP"/>
    </source>
</evidence>
<evidence type="ECO:0000256" key="1">
    <source>
        <dbReference type="SAM" id="MobiDB-lite"/>
    </source>
</evidence>
<feature type="chain" id="PRO_5044793145" evidence="3">
    <location>
        <begin position="22"/>
        <end position="525"/>
    </location>
</feature>
<dbReference type="EMBL" id="JALLBG020000058">
    <property type="protein sequence ID" value="KAL3769052.1"/>
    <property type="molecule type" value="Genomic_DNA"/>
</dbReference>
<evidence type="ECO:0000313" key="4">
    <source>
        <dbReference type="EMBL" id="KAL3769052.1"/>
    </source>
</evidence>
<organism evidence="4 5">
    <name type="scientific">Discostella pseudostelligera</name>
    <dbReference type="NCBI Taxonomy" id="259834"/>
    <lineage>
        <taxon>Eukaryota</taxon>
        <taxon>Sar</taxon>
        <taxon>Stramenopiles</taxon>
        <taxon>Ochrophyta</taxon>
        <taxon>Bacillariophyta</taxon>
        <taxon>Coscinodiscophyceae</taxon>
        <taxon>Thalassiosirophycidae</taxon>
        <taxon>Stephanodiscales</taxon>
        <taxon>Stephanodiscaceae</taxon>
        <taxon>Discostella</taxon>
    </lineage>
</organism>
<feature type="region of interest" description="Disordered" evidence="1">
    <location>
        <begin position="177"/>
        <end position="220"/>
    </location>
</feature>
<feature type="compositionally biased region" description="Acidic residues" evidence="1">
    <location>
        <begin position="177"/>
        <end position="218"/>
    </location>
</feature>
<reference evidence="4 5" key="1">
    <citation type="submission" date="2024-10" db="EMBL/GenBank/DDBJ databases">
        <title>Updated reference genomes for cyclostephanoid diatoms.</title>
        <authorList>
            <person name="Roberts W.R."/>
            <person name="Alverson A.J."/>
        </authorList>
    </citation>
    <scope>NUCLEOTIDE SEQUENCE [LARGE SCALE GENOMIC DNA]</scope>
    <source>
        <strain evidence="4 5">AJA232-27</strain>
    </source>
</reference>
<evidence type="ECO:0000256" key="2">
    <source>
        <dbReference type="SAM" id="Phobius"/>
    </source>
</evidence>
<keyword evidence="2" id="KW-0812">Transmembrane</keyword>
<feature type="signal peptide" evidence="3">
    <location>
        <begin position="1"/>
        <end position="21"/>
    </location>
</feature>
<sequence>MVKFSFLALAAAAATIGAASASSSPSVVKKNIKLGNRNLRRGDPATEALLKKAIPYKRSGVSSNNSAVTPRRLEGNNNNIDGSYYIQFSECMDVKLYDEDLFDENIINYVKNGQIVAAKSYVLFHVCQKDSCYLESDDDLYLVDLSTYLVNIAQYYANKRTDYCEQCQEFEDYCNPQQEEEAAAEEEDAAAEEEEPEQEGEEEEPEGEQAGEEADAEEEAGRKLFERKLANAIDCNQCAAYECYVNEEDLDDKVERNENLDEEVSQWIGNLAECQETGKMWDNVMNLYVGAMCDSYGDGVELAVFANEDCTWYTNQYAFADVYSFNANADGNANDDGNAINYLMYAEDFIKSAFSEITPCAQLQFANVNEDGEQEEEDDENNEMNDYCQGVLEENAVSFANCGADNQDEQQNQNENAANYAWYTYDMEEADDAADVCQMLKQKQAGDYSHAYDQDSSGSWYTRDRSGNIVNGKSQQKEGLSAGAIVGIVIAVLAVLLIAVGVGRSCKAASRKRAVDTDYSGGEMS</sequence>
<feature type="transmembrane region" description="Helical" evidence="2">
    <location>
        <begin position="480"/>
        <end position="503"/>
    </location>
</feature>
<keyword evidence="5" id="KW-1185">Reference proteome</keyword>
<comment type="caution">
    <text evidence="4">The sequence shown here is derived from an EMBL/GenBank/DDBJ whole genome shotgun (WGS) entry which is preliminary data.</text>
</comment>
<dbReference type="Proteomes" id="UP001530293">
    <property type="component" value="Unassembled WGS sequence"/>
</dbReference>
<keyword evidence="3" id="KW-0732">Signal</keyword>